<evidence type="ECO:0000256" key="1">
    <source>
        <dbReference type="ARBA" id="ARBA00004123"/>
    </source>
</evidence>
<dbReference type="SMART" id="SM00360">
    <property type="entry name" value="RRM"/>
    <property type="match status" value="4"/>
</dbReference>
<dbReference type="SUPFAM" id="SSF63570">
    <property type="entry name" value="PABC (PABP) domain"/>
    <property type="match status" value="1"/>
</dbReference>
<dbReference type="GO" id="GO:0005737">
    <property type="term" value="C:cytoplasm"/>
    <property type="evidence" value="ECO:0007669"/>
    <property type="project" value="UniProtKB-SubCell"/>
</dbReference>
<dbReference type="EMBL" id="HBHP01002640">
    <property type="protein sequence ID" value="CAD9747228.1"/>
    <property type="molecule type" value="Transcribed_RNA"/>
</dbReference>
<dbReference type="GO" id="GO:0005634">
    <property type="term" value="C:nucleus"/>
    <property type="evidence" value="ECO:0007669"/>
    <property type="project" value="UniProtKB-SubCell"/>
</dbReference>
<dbReference type="SMART" id="SM00361">
    <property type="entry name" value="RRM_1"/>
    <property type="match status" value="3"/>
</dbReference>
<evidence type="ECO:0000256" key="5">
    <source>
        <dbReference type="ARBA" id="ARBA00022737"/>
    </source>
</evidence>
<dbReference type="SMART" id="SM00517">
    <property type="entry name" value="PolyA"/>
    <property type="match status" value="1"/>
</dbReference>
<keyword evidence="5" id="KW-0677">Repeat</keyword>
<comment type="subcellular location">
    <subcellularLocation>
        <location evidence="2 9">Cytoplasm</location>
    </subcellularLocation>
    <subcellularLocation>
        <location evidence="1">Nucleus</location>
    </subcellularLocation>
</comment>
<dbReference type="PROSITE" id="PS51309">
    <property type="entry name" value="PABC"/>
    <property type="match status" value="1"/>
</dbReference>
<evidence type="ECO:0000256" key="2">
    <source>
        <dbReference type="ARBA" id="ARBA00004496"/>
    </source>
</evidence>
<proteinExistence type="inferred from homology"/>
<evidence type="ECO:0000256" key="6">
    <source>
        <dbReference type="ARBA" id="ARBA00022884"/>
    </source>
</evidence>
<protein>
    <recommendedName>
        <fullName evidence="9">Polyadenylate-binding protein</fullName>
        <shortName evidence="9">PABP</shortName>
    </recommendedName>
</protein>
<dbReference type="Pfam" id="PF00076">
    <property type="entry name" value="RRM_1"/>
    <property type="match status" value="4"/>
</dbReference>
<comment type="similarity">
    <text evidence="3 9">Belongs to the polyadenylate-binding protein type-1 family.</text>
</comment>
<dbReference type="AlphaFoldDB" id="A0A7S2TFX3"/>
<dbReference type="InterPro" id="IPR006515">
    <property type="entry name" value="PABP_1234"/>
</dbReference>
<keyword evidence="4 9" id="KW-0963">Cytoplasm</keyword>
<evidence type="ECO:0000313" key="13">
    <source>
        <dbReference type="EMBL" id="CAD9747228.1"/>
    </source>
</evidence>
<feature type="domain" description="RRM" evidence="11">
    <location>
        <begin position="7"/>
        <end position="85"/>
    </location>
</feature>
<accession>A0A7S2TFX3</accession>
<keyword evidence="7" id="KW-0539">Nucleus</keyword>
<feature type="domain" description="RRM" evidence="11">
    <location>
        <begin position="181"/>
        <end position="259"/>
    </location>
</feature>
<dbReference type="Pfam" id="PF00658">
    <property type="entry name" value="MLLE"/>
    <property type="match status" value="1"/>
</dbReference>
<evidence type="ECO:0000256" key="8">
    <source>
        <dbReference type="PROSITE-ProRule" id="PRU00176"/>
    </source>
</evidence>
<dbReference type="Gene3D" id="1.10.1900.10">
    <property type="entry name" value="c-terminal domain of poly(a) binding protein"/>
    <property type="match status" value="1"/>
</dbReference>
<dbReference type="FunFam" id="3.30.70.330:FF:000651">
    <property type="entry name" value="Poly(A) binding protein cytoplasmic 1 like"/>
    <property type="match status" value="1"/>
</dbReference>
<evidence type="ECO:0000256" key="10">
    <source>
        <dbReference type="SAM" id="MobiDB-lite"/>
    </source>
</evidence>
<evidence type="ECO:0000259" key="12">
    <source>
        <dbReference type="PROSITE" id="PS51309"/>
    </source>
</evidence>
<dbReference type="InterPro" id="IPR003954">
    <property type="entry name" value="RRM_euk-type"/>
</dbReference>
<evidence type="ECO:0000256" key="4">
    <source>
        <dbReference type="ARBA" id="ARBA00022490"/>
    </source>
</evidence>
<reference evidence="13" key="1">
    <citation type="submission" date="2021-01" db="EMBL/GenBank/DDBJ databases">
        <authorList>
            <person name="Corre E."/>
            <person name="Pelletier E."/>
            <person name="Niang G."/>
            <person name="Scheremetjew M."/>
            <person name="Finn R."/>
            <person name="Kale V."/>
            <person name="Holt S."/>
            <person name="Cochrane G."/>
            <person name="Meng A."/>
            <person name="Brown T."/>
            <person name="Cohen L."/>
        </authorList>
    </citation>
    <scope>NUCLEOTIDE SEQUENCE</scope>
    <source>
        <strain evidence="13">CCMP622</strain>
    </source>
</reference>
<evidence type="ECO:0000256" key="9">
    <source>
        <dbReference type="RuleBase" id="RU362004"/>
    </source>
</evidence>
<dbReference type="InterPro" id="IPR012677">
    <property type="entry name" value="Nucleotide-bd_a/b_plait_sf"/>
</dbReference>
<dbReference type="InterPro" id="IPR035979">
    <property type="entry name" value="RBD_domain_sf"/>
</dbReference>
<dbReference type="PANTHER" id="PTHR24012">
    <property type="entry name" value="RNA BINDING PROTEIN"/>
    <property type="match status" value="1"/>
</dbReference>
<dbReference type="GO" id="GO:0003723">
    <property type="term" value="F:RNA binding"/>
    <property type="evidence" value="ECO:0007669"/>
    <property type="project" value="UniProtKB-UniRule"/>
</dbReference>
<dbReference type="PROSITE" id="PS50102">
    <property type="entry name" value="RRM"/>
    <property type="match status" value="4"/>
</dbReference>
<organism evidence="13">
    <name type="scientific">Lotharella oceanica</name>
    <dbReference type="NCBI Taxonomy" id="641309"/>
    <lineage>
        <taxon>Eukaryota</taxon>
        <taxon>Sar</taxon>
        <taxon>Rhizaria</taxon>
        <taxon>Cercozoa</taxon>
        <taxon>Chlorarachniophyceae</taxon>
        <taxon>Lotharella</taxon>
    </lineage>
</organism>
<dbReference type="NCBIfam" id="TIGR01628">
    <property type="entry name" value="PABP-1234"/>
    <property type="match status" value="1"/>
</dbReference>
<sequence>MAVAPRNAIYVGDLAEQVNETKLMEIFSSVGPITSIRICRDSSTQRSLGYAYINYNRPEHAEAALKSLNFHYIDGRPCRVMYVNRDPWLRKSGKGNIFVKNLPPNTDSVGLRDLFIEFGEIMSVKVPSKDGKWLNYGFVHFKEEKSAQTAIEKKNGVAIDGHKLSVAPFQPKKERSGSITTNLYVKNFPVEDFGDKELQEMFEKYGEISSLKIERNPDTKVSKGFGYVDFKKPGDAKKALELDGTEVQGKKLYVREFQSKEIRKRLLKEKYEKEKQSRWEKFAGTNLFVKNLPEDVDEKKLNEMFSKFGEIKSSVVKMENGVHRGFGFVNFATQEAATKAVTEMNKKLINNKPLYVGLAQSKEERMRKLQDKYNKQHPMVFAGGAPHLMYQQPFPGRPMYMPTGYMVQRGPARMFNGPTQGMGRMPNQIMPGRRGGRKGQNINYKLTANARNHQQAGMMPMPQQIVVQGNPQFQQVQRQPQMMQQGQMAMRMVPQPAPAQPAQAAQQQAPQTQGQLSLAAQLENLDEEGRRQTLGGLLFPNIKDILEAKGRTEAGKITGMLLDLPDNEILSLIPRQDLLADKVQEALDVLDKESGPLTPAEGPGASVNDDD</sequence>
<name>A0A7S2TFX3_9EUKA</name>
<evidence type="ECO:0000256" key="3">
    <source>
        <dbReference type="ARBA" id="ARBA00008557"/>
    </source>
</evidence>
<dbReference type="InterPro" id="IPR000504">
    <property type="entry name" value="RRM_dom"/>
</dbReference>
<feature type="domain" description="RRM" evidence="11">
    <location>
        <begin position="285"/>
        <end position="361"/>
    </location>
</feature>
<feature type="region of interest" description="Disordered" evidence="10">
    <location>
        <begin position="590"/>
        <end position="611"/>
    </location>
</feature>
<gene>
    <name evidence="13" type="ORF">LSP00402_LOCUS1675</name>
</gene>
<evidence type="ECO:0000259" key="11">
    <source>
        <dbReference type="PROSITE" id="PS50102"/>
    </source>
</evidence>
<dbReference type="InterPro" id="IPR002004">
    <property type="entry name" value="PABP_HYD_C"/>
</dbReference>
<feature type="domain" description="RRM" evidence="11">
    <location>
        <begin position="95"/>
        <end position="171"/>
    </location>
</feature>
<evidence type="ECO:0000256" key="7">
    <source>
        <dbReference type="ARBA" id="ARBA00023242"/>
    </source>
</evidence>
<dbReference type="Gene3D" id="3.30.70.330">
    <property type="match status" value="4"/>
</dbReference>
<feature type="domain" description="PABC" evidence="12">
    <location>
        <begin position="514"/>
        <end position="595"/>
    </location>
</feature>
<comment type="function">
    <text evidence="9">Binds the poly(A) tail of mRNA.</text>
</comment>
<dbReference type="SUPFAM" id="SSF54928">
    <property type="entry name" value="RNA-binding domain, RBD"/>
    <property type="match status" value="3"/>
</dbReference>
<dbReference type="InterPro" id="IPR036053">
    <property type="entry name" value="PABP-dom"/>
</dbReference>
<keyword evidence="6 8" id="KW-0694">RNA-binding</keyword>